<accession>A0A017RYJ5</accession>
<dbReference type="Proteomes" id="UP000019681">
    <property type="component" value="Unassembled WGS sequence"/>
</dbReference>
<gene>
    <name evidence="2" type="ORF">Q428_00105</name>
</gene>
<evidence type="ECO:0000313" key="2">
    <source>
        <dbReference type="EMBL" id="EYE89853.1"/>
    </source>
</evidence>
<dbReference type="AlphaFoldDB" id="A0A017RYJ5"/>
<protein>
    <submittedName>
        <fullName evidence="2">Uncharacterized protein</fullName>
    </submittedName>
</protein>
<keyword evidence="1" id="KW-0472">Membrane</keyword>
<evidence type="ECO:0000313" key="3">
    <source>
        <dbReference type="Proteomes" id="UP000019681"/>
    </source>
</evidence>
<sequence length="202" mass="23512">MKILKLRLKSFDKRICLKREIYRFASSFFYIGYLYALIDGNGRTFHDILSDTAVVIKDGEIKKDEKEKYVKIVAVILLIISTTKWTADFILNDIGFIGLKKKYISDLYFQSFEGDKLISLSQDELYMKTLGRKYTAVVDIDNKPSLIRISNKLKYSEVYKLNLRDSKIVGEYIYKIDLPIQYLCSGVFKETRDMCGISLRVT</sequence>
<organism evidence="2 3">
    <name type="scientific">Fervidicella metallireducens AeB</name>
    <dbReference type="NCBI Taxonomy" id="1403537"/>
    <lineage>
        <taxon>Bacteria</taxon>
        <taxon>Bacillati</taxon>
        <taxon>Bacillota</taxon>
        <taxon>Clostridia</taxon>
        <taxon>Eubacteriales</taxon>
        <taxon>Clostridiaceae</taxon>
        <taxon>Fervidicella</taxon>
    </lineage>
</organism>
<dbReference type="STRING" id="1403537.Q428_00105"/>
<keyword evidence="1" id="KW-1133">Transmembrane helix</keyword>
<feature type="transmembrane region" description="Helical" evidence="1">
    <location>
        <begin position="21"/>
        <end position="38"/>
    </location>
</feature>
<keyword evidence="3" id="KW-1185">Reference proteome</keyword>
<reference evidence="2 3" key="1">
    <citation type="journal article" date="2014" name="Genome Announc.">
        <title>Draft Genome Sequence of Fervidicella metallireducens Strain AeBT, an Iron-Reducing Thermoanaerobe from the Great Artesian Basin.</title>
        <authorList>
            <person name="Patel B.K."/>
        </authorList>
    </citation>
    <scope>NUCLEOTIDE SEQUENCE [LARGE SCALE GENOMIC DNA]</scope>
    <source>
        <strain evidence="2 3">AeB</strain>
    </source>
</reference>
<proteinExistence type="predicted"/>
<name>A0A017RYJ5_9CLOT</name>
<evidence type="ECO:0000256" key="1">
    <source>
        <dbReference type="SAM" id="Phobius"/>
    </source>
</evidence>
<comment type="caution">
    <text evidence="2">The sequence shown here is derived from an EMBL/GenBank/DDBJ whole genome shotgun (WGS) entry which is preliminary data.</text>
</comment>
<dbReference type="EMBL" id="AZQP01000001">
    <property type="protein sequence ID" value="EYE89853.1"/>
    <property type="molecule type" value="Genomic_DNA"/>
</dbReference>
<keyword evidence="1" id="KW-0812">Transmembrane</keyword>